<dbReference type="InterPro" id="IPR036928">
    <property type="entry name" value="AS_sf"/>
</dbReference>
<feature type="domain" description="Amidase" evidence="2">
    <location>
        <begin position="29"/>
        <end position="424"/>
    </location>
</feature>
<proteinExistence type="predicted"/>
<evidence type="ECO:0000256" key="1">
    <source>
        <dbReference type="SAM" id="MobiDB-lite"/>
    </source>
</evidence>
<dbReference type="PANTHER" id="PTHR11895:SF7">
    <property type="entry name" value="GLUTAMYL-TRNA(GLN) AMIDOTRANSFERASE SUBUNIT A, MITOCHONDRIAL"/>
    <property type="match status" value="1"/>
</dbReference>
<feature type="region of interest" description="Disordered" evidence="1">
    <location>
        <begin position="134"/>
        <end position="154"/>
    </location>
</feature>
<dbReference type="SUPFAM" id="SSF75304">
    <property type="entry name" value="Amidase signature (AS) enzymes"/>
    <property type="match status" value="1"/>
</dbReference>
<name>A0A4P7NBD9_PYROR</name>
<dbReference type="InterPro" id="IPR000120">
    <property type="entry name" value="Amidase"/>
</dbReference>
<dbReference type="InterPro" id="IPR023631">
    <property type="entry name" value="Amidase_dom"/>
</dbReference>
<dbReference type="AlphaFoldDB" id="A0A4P7NBD9"/>
<dbReference type="EMBL" id="CP034206">
    <property type="protein sequence ID" value="QBZ58376.1"/>
    <property type="molecule type" value="Genomic_DNA"/>
</dbReference>
<evidence type="ECO:0000259" key="2">
    <source>
        <dbReference type="Pfam" id="PF01425"/>
    </source>
</evidence>
<dbReference type="Proteomes" id="UP000294847">
    <property type="component" value="Chromosome 3"/>
</dbReference>
<dbReference type="PANTHER" id="PTHR11895">
    <property type="entry name" value="TRANSAMIDASE"/>
    <property type="match status" value="1"/>
</dbReference>
<dbReference type="GO" id="GO:0003824">
    <property type="term" value="F:catalytic activity"/>
    <property type="evidence" value="ECO:0007669"/>
    <property type="project" value="InterPro"/>
</dbReference>
<gene>
    <name evidence="3" type="ORF">PoMZ_03328</name>
</gene>
<evidence type="ECO:0000313" key="3">
    <source>
        <dbReference type="EMBL" id="QBZ58376.1"/>
    </source>
</evidence>
<dbReference type="Pfam" id="PF01425">
    <property type="entry name" value="Amidase"/>
    <property type="match status" value="1"/>
</dbReference>
<dbReference type="Gene3D" id="3.90.1300.10">
    <property type="entry name" value="Amidase signature (AS) domain"/>
    <property type="match status" value="1"/>
</dbReference>
<protein>
    <recommendedName>
        <fullName evidence="2">Amidase domain-containing protein</fullName>
    </recommendedName>
</protein>
<reference evidence="3 4" key="1">
    <citation type="journal article" date="2019" name="Mol. Biol. Evol.">
        <title>Blast fungal genomes show frequent chromosomal changes, gene gains and losses, and effector gene turnover.</title>
        <authorList>
            <person name="Gomez Luciano L.B."/>
            <person name="Jason Tsai I."/>
            <person name="Chuma I."/>
            <person name="Tosa Y."/>
            <person name="Chen Y.H."/>
            <person name="Li J.Y."/>
            <person name="Li M.Y."/>
            <person name="Jade Lu M.Y."/>
            <person name="Nakayashiki H."/>
            <person name="Li W.H."/>
        </authorList>
    </citation>
    <scope>NUCLEOTIDE SEQUENCE [LARGE SCALE GENOMIC DNA]</scope>
    <source>
        <strain evidence="3">MZ5-1-6</strain>
    </source>
</reference>
<organism evidence="3 4">
    <name type="scientific">Pyricularia oryzae</name>
    <name type="common">Rice blast fungus</name>
    <name type="synonym">Magnaporthe oryzae</name>
    <dbReference type="NCBI Taxonomy" id="318829"/>
    <lineage>
        <taxon>Eukaryota</taxon>
        <taxon>Fungi</taxon>
        <taxon>Dikarya</taxon>
        <taxon>Ascomycota</taxon>
        <taxon>Pezizomycotina</taxon>
        <taxon>Sordariomycetes</taxon>
        <taxon>Sordariomycetidae</taxon>
        <taxon>Magnaporthales</taxon>
        <taxon>Pyriculariaceae</taxon>
        <taxon>Pyricularia</taxon>
    </lineage>
</organism>
<sequence length="444" mass="47282">MQLEPYRLTASETLEKVRAGELTVERYAQSLLDRIKDRDDAVQAWAYLEPEQVLSQARDLDRIPPESRGPLHGVAIGVKDIFYTKDMPTQHNSPIYANDAPAVDSGPVAILRQAGALIVGKTTTTEFAATVAGTKTRNPHDPARTPGGSSSGSGAAVGDMQAALALGTQTGGSTIRPGSFNGIYAYKPTWNAVSREGQKIYSLILDTLGVYARCVADLQLLADVLGIRDDDDDDSRPPFAGVQGAKFAILKTVVWPQAGPGTQAAMQKAADLLRAHGAAAVDEISLPADLDALPEWHRVVITSDGRSAFRPEYAGARDQLSPYLVDQVENAAAITRRQQLAAFDAIAAARPRVDEILAGYDAVVVPSVPDEAPTGLESTGSAAFCVIWTALHTPVVNIPGFMGENGMPIGLSLVAPRYQDRRLLSVCEAVGRIFEAEGGWKSGL</sequence>
<accession>A0A4P7NBD9</accession>
<evidence type="ECO:0000313" key="4">
    <source>
        <dbReference type="Proteomes" id="UP000294847"/>
    </source>
</evidence>